<accession>A0A842HQQ7</accession>
<dbReference type="PANTHER" id="PTHR45772">
    <property type="entry name" value="CONSERVED COMPONENT OF ABC TRANSPORTER FOR NATURAL AMINO ACIDS-RELATED"/>
    <property type="match status" value="1"/>
</dbReference>
<dbReference type="AlphaFoldDB" id="A0A842HQQ7"/>
<proteinExistence type="predicted"/>
<evidence type="ECO:0000256" key="2">
    <source>
        <dbReference type="ARBA" id="ARBA00022475"/>
    </source>
</evidence>
<dbReference type="InterPro" id="IPR003439">
    <property type="entry name" value="ABC_transporter-like_ATP-bd"/>
</dbReference>
<dbReference type="GO" id="GO:0016887">
    <property type="term" value="F:ATP hydrolysis activity"/>
    <property type="evidence" value="ECO:0007669"/>
    <property type="project" value="InterPro"/>
</dbReference>
<dbReference type="PROSITE" id="PS50893">
    <property type="entry name" value="ABC_TRANSPORTER_2"/>
    <property type="match status" value="1"/>
</dbReference>
<evidence type="ECO:0000256" key="3">
    <source>
        <dbReference type="ARBA" id="ARBA00022741"/>
    </source>
</evidence>
<dbReference type="Pfam" id="PF12399">
    <property type="entry name" value="BCA_ABC_TP_C"/>
    <property type="match status" value="1"/>
</dbReference>
<evidence type="ECO:0000313" key="6">
    <source>
        <dbReference type="EMBL" id="MBC2769958.1"/>
    </source>
</evidence>
<comment type="caution">
    <text evidence="6">The sequence shown here is derived from an EMBL/GenBank/DDBJ whole genome shotgun (WGS) entry which is preliminary data.</text>
</comment>
<dbReference type="InterPro" id="IPR051120">
    <property type="entry name" value="ABC_AA/LPS_Transport"/>
</dbReference>
<dbReference type="EMBL" id="JACJUU010000005">
    <property type="protein sequence ID" value="MBC2769958.1"/>
    <property type="molecule type" value="Genomic_DNA"/>
</dbReference>
<organism evidence="6 7">
    <name type="scientific">Pusillimonas minor</name>
    <dbReference type="NCBI Taxonomy" id="2697024"/>
    <lineage>
        <taxon>Bacteria</taxon>
        <taxon>Pseudomonadati</taxon>
        <taxon>Pseudomonadota</taxon>
        <taxon>Betaproteobacteria</taxon>
        <taxon>Burkholderiales</taxon>
        <taxon>Alcaligenaceae</taxon>
        <taxon>Pusillimonas</taxon>
    </lineage>
</organism>
<keyword evidence="7" id="KW-1185">Reference proteome</keyword>
<dbReference type="InterPro" id="IPR003593">
    <property type="entry name" value="AAA+_ATPase"/>
</dbReference>
<reference evidence="6 7" key="1">
    <citation type="submission" date="2020-08" db="EMBL/GenBank/DDBJ databases">
        <title>Paraeoetvoesia sp. YC-7-48 draft genome sequence.</title>
        <authorList>
            <person name="Yao L."/>
        </authorList>
    </citation>
    <scope>NUCLEOTIDE SEQUENCE [LARGE SCALE GENOMIC DNA]</scope>
    <source>
        <strain evidence="7">YC-7-48</strain>
    </source>
</reference>
<dbReference type="Gene3D" id="3.40.50.300">
    <property type="entry name" value="P-loop containing nucleotide triphosphate hydrolases"/>
    <property type="match status" value="1"/>
</dbReference>
<dbReference type="GO" id="GO:0005886">
    <property type="term" value="C:plasma membrane"/>
    <property type="evidence" value="ECO:0007669"/>
    <property type="project" value="TreeGrafter"/>
</dbReference>
<dbReference type="CDD" id="cd03219">
    <property type="entry name" value="ABC_Mj1267_LivG_branched"/>
    <property type="match status" value="1"/>
</dbReference>
<keyword evidence="1" id="KW-0813">Transport</keyword>
<evidence type="ECO:0000259" key="5">
    <source>
        <dbReference type="PROSITE" id="PS50893"/>
    </source>
</evidence>
<dbReference type="InterPro" id="IPR032823">
    <property type="entry name" value="BCA_ABC_TP_C"/>
</dbReference>
<feature type="domain" description="ABC transporter" evidence="5">
    <location>
        <begin position="4"/>
        <end position="247"/>
    </location>
</feature>
<dbReference type="SUPFAM" id="SSF52540">
    <property type="entry name" value="P-loop containing nucleoside triphosphate hydrolases"/>
    <property type="match status" value="1"/>
</dbReference>
<dbReference type="Proteomes" id="UP000545386">
    <property type="component" value="Unassembled WGS sequence"/>
</dbReference>
<dbReference type="RefSeq" id="WP_185779668.1">
    <property type="nucleotide sequence ID" value="NZ_JACJUU010000005.1"/>
</dbReference>
<evidence type="ECO:0000313" key="7">
    <source>
        <dbReference type="Proteomes" id="UP000545386"/>
    </source>
</evidence>
<dbReference type="GO" id="GO:0005524">
    <property type="term" value="F:ATP binding"/>
    <property type="evidence" value="ECO:0007669"/>
    <property type="project" value="UniProtKB-KW"/>
</dbReference>
<keyword evidence="3" id="KW-0547">Nucleotide-binding</keyword>
<protein>
    <submittedName>
        <fullName evidence="6">ABC transporter ATP-binding protein</fullName>
    </submittedName>
</protein>
<sequence length="253" mass="27072">MSLFSATGLVKSFHSLRATDNVDISVNANEVHALIGPNGAGKSTLVNLISGLLPVDAGLITLDGQDITRLKAHERVHAGLSRCFQVTNLFKEISVIDNLRLAIQAHEGNNFKVFGVRNHEAALNEKARALGAKVGIEGESVLNSMAGSLPHGAQRQLDIALALAANPKVLLLDEPMAGMGPDESARVVELIKGLRQHMAILLIEHDMEAVFQLADRISVLVYGKVITSGTVDQIRNDPKVQEVYLGSETVAHG</sequence>
<keyword evidence="2" id="KW-1003">Cell membrane</keyword>
<dbReference type="InterPro" id="IPR027417">
    <property type="entry name" value="P-loop_NTPase"/>
</dbReference>
<keyword evidence="4 6" id="KW-0067">ATP-binding</keyword>
<dbReference type="SMART" id="SM00382">
    <property type="entry name" value="AAA"/>
    <property type="match status" value="1"/>
</dbReference>
<name>A0A842HQQ7_9BURK</name>
<gene>
    <name evidence="6" type="ORF">GTU67_08545</name>
</gene>
<evidence type="ECO:0000256" key="1">
    <source>
        <dbReference type="ARBA" id="ARBA00022448"/>
    </source>
</evidence>
<keyword evidence="2" id="KW-0472">Membrane</keyword>
<dbReference type="Pfam" id="PF00005">
    <property type="entry name" value="ABC_tran"/>
    <property type="match status" value="1"/>
</dbReference>
<dbReference type="PANTHER" id="PTHR45772:SF2">
    <property type="entry name" value="ABC TRANSPORTER ATP-BINDING PROTEIN"/>
    <property type="match status" value="1"/>
</dbReference>
<evidence type="ECO:0000256" key="4">
    <source>
        <dbReference type="ARBA" id="ARBA00022840"/>
    </source>
</evidence>